<dbReference type="OrthoDB" id="8429573at2"/>
<evidence type="ECO:0000313" key="5">
    <source>
        <dbReference type="Proteomes" id="UP000248134"/>
    </source>
</evidence>
<accession>A0A323UID5</accession>
<reference evidence="4 5" key="1">
    <citation type="submission" date="2018-06" db="EMBL/GenBank/DDBJ databases">
        <title>Draft Whole-Genome Sequence of the purple photosynthetic bacterium Rhodospeudomonas palustris XCP.</title>
        <authorList>
            <person name="Rayyan A."/>
            <person name="Meyer T.E."/>
            <person name="Kyndt J.A."/>
        </authorList>
    </citation>
    <scope>NUCLEOTIDE SEQUENCE [LARGE SCALE GENOMIC DNA]</scope>
    <source>
        <strain evidence="4 5">XCP</strain>
    </source>
</reference>
<feature type="domain" description="Phage tail tape measure protein" evidence="3">
    <location>
        <begin position="96"/>
        <end position="298"/>
    </location>
</feature>
<dbReference type="EMBL" id="QKQS01000012">
    <property type="protein sequence ID" value="PZA12752.1"/>
    <property type="molecule type" value="Genomic_DNA"/>
</dbReference>
<feature type="transmembrane region" description="Helical" evidence="2">
    <location>
        <begin position="419"/>
        <end position="447"/>
    </location>
</feature>
<dbReference type="PANTHER" id="PTHR37813:SF1">
    <property type="entry name" value="FELS-2 PROPHAGE PROTEIN"/>
    <property type="match status" value="1"/>
</dbReference>
<dbReference type="PANTHER" id="PTHR37813">
    <property type="entry name" value="FELS-2 PROPHAGE PROTEIN"/>
    <property type="match status" value="1"/>
</dbReference>
<feature type="transmembrane region" description="Helical" evidence="2">
    <location>
        <begin position="459"/>
        <end position="482"/>
    </location>
</feature>
<keyword evidence="2" id="KW-0472">Membrane</keyword>
<dbReference type="Pfam" id="PF10145">
    <property type="entry name" value="PhageMin_Tail"/>
    <property type="match status" value="1"/>
</dbReference>
<dbReference type="Proteomes" id="UP000248134">
    <property type="component" value="Unassembled WGS sequence"/>
</dbReference>
<evidence type="ECO:0000256" key="1">
    <source>
        <dbReference type="ARBA" id="ARBA00022612"/>
    </source>
</evidence>
<dbReference type="AlphaFoldDB" id="A0A323UID5"/>
<organism evidence="4 5">
    <name type="scientific">Rhodopseudomonas palustris</name>
    <dbReference type="NCBI Taxonomy" id="1076"/>
    <lineage>
        <taxon>Bacteria</taxon>
        <taxon>Pseudomonadati</taxon>
        <taxon>Pseudomonadota</taxon>
        <taxon>Alphaproteobacteria</taxon>
        <taxon>Hyphomicrobiales</taxon>
        <taxon>Nitrobacteraceae</taxon>
        <taxon>Rhodopseudomonas</taxon>
    </lineage>
</organism>
<proteinExistence type="predicted"/>
<feature type="transmembrane region" description="Helical" evidence="2">
    <location>
        <begin position="392"/>
        <end position="413"/>
    </location>
</feature>
<dbReference type="NCBIfam" id="TIGR01760">
    <property type="entry name" value="tape_meas_TP901"/>
    <property type="match status" value="1"/>
</dbReference>
<evidence type="ECO:0000259" key="3">
    <source>
        <dbReference type="Pfam" id="PF10145"/>
    </source>
</evidence>
<dbReference type="InterPro" id="IPR010090">
    <property type="entry name" value="Phage_tape_meas"/>
</dbReference>
<gene>
    <name evidence="4" type="ORF">DNX69_07630</name>
</gene>
<evidence type="ECO:0000256" key="2">
    <source>
        <dbReference type="SAM" id="Phobius"/>
    </source>
</evidence>
<protein>
    <submittedName>
        <fullName evidence="4">Phage tail tape measure protein</fullName>
    </submittedName>
</protein>
<keyword evidence="2" id="KW-1133">Transmembrane helix</keyword>
<keyword evidence="1" id="KW-1188">Viral release from host cell</keyword>
<feature type="transmembrane region" description="Helical" evidence="2">
    <location>
        <begin position="502"/>
        <end position="524"/>
    </location>
</feature>
<name>A0A323UID5_RHOPL</name>
<evidence type="ECO:0000313" key="4">
    <source>
        <dbReference type="EMBL" id="PZA12752.1"/>
    </source>
</evidence>
<dbReference type="RefSeq" id="WP_110785408.1">
    <property type="nucleotide sequence ID" value="NZ_QKQS01000012.1"/>
</dbReference>
<keyword evidence="2" id="KW-0812">Transmembrane</keyword>
<sequence length="784" mass="80289">MATLTSKLIIELLDRATGPARAISGALSRISAAQVRNAAALASTQTQLLGAAAAGYALAKSISTPVKAAIDFESAMADVKKVVDFETPQSFAKMGDDLLTLSKRIPIVAKDLAAISAAAGAAGMKENEILAFTEMVAKLATAFDMTAAQAGDDMAKIKTGLGYTVEQASALADAMNYLSNNVAAKAPQLIDYMKRVGVQGKQYGFSAEQTAALGAAMIAAGAESEVAATSFRNVGRALTKGNTVTKNGEAAFKQLGLTSMKVTKAMQKDAVGTFRDVLARIAKLPKHLQASVISTIFGDEARAIAPLIDNVKLLDDVLGMVSDRTKYLGSAQKEFEARTATTANAVQLFKNRLNVMSVTIGAALLPALNDTMKALHPFIEKLSQFAKDHPGLTRAVIGTSAALIGLRIAGIAAKWGLLWMWGGALATAAGAMRGLAAAVWVAHAAMLPFGAALRAVRSAMIGFAAASAIVGSGGALKIAAAAMLGMLNPIKLVRAALVGLRIALIGTGIGAVLLAIGAAGAFIYQNWSGIKAMFSSFGSAFMKAVGPVMSTLRPLVDAIGWLKDKITAALDALNISTASWVEFGRTLGTAVGGAVTAVVQKFEELVAFIAGLPGRISAAASGLYDAGVNLLAQLWEGMKAKFAALLNWVSNIGPRIRSAIGLGGSAVGAATAAKPAIAGARATGGPVQAGRLYLTSERGPELFAPNVSGHVFSAADTLRLLRGQGGGAAPSRSGGGGGVVMNNTFNIQGAPGQSAESIAEHAIRLMSDRLNALSRGSYSDGAYA</sequence>
<comment type="caution">
    <text evidence="4">The sequence shown here is derived from an EMBL/GenBank/DDBJ whole genome shotgun (WGS) entry which is preliminary data.</text>
</comment>